<dbReference type="AlphaFoldDB" id="A0A016VKJ7"/>
<evidence type="ECO:0000256" key="1">
    <source>
        <dbReference type="SAM" id="MobiDB-lite"/>
    </source>
</evidence>
<dbReference type="Proteomes" id="UP000024635">
    <property type="component" value="Unassembled WGS sequence"/>
</dbReference>
<feature type="region of interest" description="Disordered" evidence="1">
    <location>
        <begin position="1"/>
        <end position="26"/>
    </location>
</feature>
<keyword evidence="3" id="KW-1185">Reference proteome</keyword>
<organism evidence="2 3">
    <name type="scientific">Ancylostoma ceylanicum</name>
    <dbReference type="NCBI Taxonomy" id="53326"/>
    <lineage>
        <taxon>Eukaryota</taxon>
        <taxon>Metazoa</taxon>
        <taxon>Ecdysozoa</taxon>
        <taxon>Nematoda</taxon>
        <taxon>Chromadorea</taxon>
        <taxon>Rhabditida</taxon>
        <taxon>Rhabditina</taxon>
        <taxon>Rhabditomorpha</taxon>
        <taxon>Strongyloidea</taxon>
        <taxon>Ancylostomatidae</taxon>
        <taxon>Ancylostomatinae</taxon>
        <taxon>Ancylostoma</taxon>
    </lineage>
</organism>
<feature type="compositionally biased region" description="Gly residues" evidence="1">
    <location>
        <begin position="1"/>
        <end position="11"/>
    </location>
</feature>
<reference evidence="3" key="1">
    <citation type="journal article" date="2015" name="Nat. Genet.">
        <title>The genome and transcriptome of the zoonotic hookworm Ancylostoma ceylanicum identify infection-specific gene families.</title>
        <authorList>
            <person name="Schwarz E.M."/>
            <person name="Hu Y."/>
            <person name="Antoshechkin I."/>
            <person name="Miller M.M."/>
            <person name="Sternberg P.W."/>
            <person name="Aroian R.V."/>
        </authorList>
    </citation>
    <scope>NUCLEOTIDE SEQUENCE</scope>
    <source>
        <strain evidence="3">HY135</strain>
    </source>
</reference>
<evidence type="ECO:0000313" key="2">
    <source>
        <dbReference type="EMBL" id="EYC27821.1"/>
    </source>
</evidence>
<evidence type="ECO:0000313" key="3">
    <source>
        <dbReference type="Proteomes" id="UP000024635"/>
    </source>
</evidence>
<name>A0A016VKJ7_9BILA</name>
<dbReference type="EMBL" id="JARK01001344">
    <property type="protein sequence ID" value="EYC27821.1"/>
    <property type="molecule type" value="Genomic_DNA"/>
</dbReference>
<comment type="caution">
    <text evidence="2">The sequence shown here is derived from an EMBL/GenBank/DDBJ whole genome shotgun (WGS) entry which is preliminary data.</text>
</comment>
<protein>
    <submittedName>
        <fullName evidence="2">Uncharacterized protein</fullName>
    </submittedName>
</protein>
<gene>
    <name evidence="2" type="primary">Acey_s0008.g202</name>
    <name evidence="2" type="ORF">Y032_0008g202</name>
</gene>
<proteinExistence type="predicted"/>
<sequence length="107" mass="11738">MLGYRAPGGKGAPAPSTAKNTEIRDQQWRRAVLAGSSVKNEKDLGPPMEKGESALSIVGNRRASYGFTIFNKKMWKHLDPGSVLPPWIAAYHSQCDSLRPVLTVFLN</sequence>
<accession>A0A016VKJ7</accession>